<reference evidence="2 3" key="1">
    <citation type="submission" date="2021-04" db="EMBL/GenBank/DDBJ databases">
        <authorList>
            <person name="Rodrigo-Torres L."/>
            <person name="Arahal R. D."/>
            <person name="Lucena T."/>
        </authorList>
    </citation>
    <scope>NUCLEOTIDE SEQUENCE [LARGE SCALE GENOMIC DNA]</scope>
    <source>
        <strain evidence="2 3">CECT 30171</strain>
    </source>
</reference>
<keyword evidence="3" id="KW-1185">Reference proteome</keyword>
<sequence>MSKIYLWALLGLSCLLTACSGDMNCEDDEVIDTIRQIIAEHTSNGAANAILAAEINDVFAFKKSDDGRWTCKARMIVQTPENTFEDEFHYAVNNYESGFEVEVDDDAAPLLNRVNGVYVRIANAEAAKQANERAAERQAEIEAFMDRFPSGNVCAEKLHQNAFVSNHVDTQVTINDVGYHVGQFPPEIQRQVVDDFASAKVGVAEIQTIERSPVSWEDLENSQMSYRCTGALQAMVGGSNVRGDTVSFSLLSTDGQSFTLNYSGGIDKMKMPVVVNNYADQLVTGK</sequence>
<proteinExistence type="predicted"/>
<evidence type="ECO:0000256" key="1">
    <source>
        <dbReference type="SAM" id="SignalP"/>
    </source>
</evidence>
<evidence type="ECO:0008006" key="4">
    <source>
        <dbReference type="Google" id="ProtNLM"/>
    </source>
</evidence>
<evidence type="ECO:0000313" key="2">
    <source>
        <dbReference type="EMBL" id="CAG4968465.1"/>
    </source>
</evidence>
<dbReference type="EMBL" id="OU015430">
    <property type="protein sequence ID" value="CAG4968465.1"/>
    <property type="molecule type" value="Genomic_DNA"/>
</dbReference>
<evidence type="ECO:0000313" key="3">
    <source>
        <dbReference type="Proteomes" id="UP000680116"/>
    </source>
</evidence>
<dbReference type="Proteomes" id="UP000680116">
    <property type="component" value="Chromosome"/>
</dbReference>
<dbReference type="RefSeq" id="WP_215219303.1">
    <property type="nucleotide sequence ID" value="NZ_OU015430.1"/>
</dbReference>
<organism evidence="2 3">
    <name type="scientific">Novilysobacter luteus</name>
    <dbReference type="NCBI Taxonomy" id="2822368"/>
    <lineage>
        <taxon>Bacteria</taxon>
        <taxon>Pseudomonadati</taxon>
        <taxon>Pseudomonadota</taxon>
        <taxon>Gammaproteobacteria</taxon>
        <taxon>Lysobacterales</taxon>
        <taxon>Lysobacteraceae</taxon>
        <taxon>Novilysobacter</taxon>
    </lineage>
</organism>
<feature type="signal peptide" evidence="1">
    <location>
        <begin position="1"/>
        <end position="18"/>
    </location>
</feature>
<name>A0ABN7QUJ7_9GAMM</name>
<keyword evidence="1" id="KW-0732">Signal</keyword>
<gene>
    <name evidence="2" type="ORF">LYB30171_00277</name>
</gene>
<feature type="chain" id="PRO_5045356238" description="Lipoprotein" evidence="1">
    <location>
        <begin position="19"/>
        <end position="286"/>
    </location>
</feature>
<protein>
    <recommendedName>
        <fullName evidence="4">Lipoprotein</fullName>
    </recommendedName>
</protein>
<dbReference type="PROSITE" id="PS51257">
    <property type="entry name" value="PROKAR_LIPOPROTEIN"/>
    <property type="match status" value="1"/>
</dbReference>
<accession>A0ABN7QUJ7</accession>